<evidence type="ECO:0000313" key="1">
    <source>
        <dbReference type="EMBL" id="KGE13011.1"/>
    </source>
</evidence>
<dbReference type="PANTHER" id="PTHR36448">
    <property type="entry name" value="BLR7373 PROTEIN"/>
    <property type="match status" value="1"/>
</dbReference>
<dbReference type="PIRSF" id="PIRSF019307">
    <property type="entry name" value="UCP019307"/>
    <property type="match status" value="1"/>
</dbReference>
<reference evidence="1 2" key="2">
    <citation type="journal article" date="2015" name="PLoS ONE">
        <title>Whole-Genome Optical Mapping and Finished Genome Sequence of Sphingobacterium deserti sp. nov., a New Species Isolated from the Western Desert of China.</title>
        <authorList>
            <person name="Teng C."/>
            <person name="Zhou Z."/>
            <person name="Molnar I."/>
            <person name="Li X."/>
            <person name="Tang R."/>
            <person name="Chen M."/>
            <person name="Wang L."/>
            <person name="Su S."/>
            <person name="Zhang W."/>
            <person name="Lin M."/>
        </authorList>
    </citation>
    <scope>NUCLEOTIDE SEQUENCE [LARGE SCALE GENOMIC DNA]</scope>
    <source>
        <strain evidence="2">ACCC05744</strain>
    </source>
</reference>
<proteinExistence type="predicted"/>
<comment type="caution">
    <text evidence="1">The sequence shown here is derived from an EMBL/GenBank/DDBJ whole genome shotgun (WGS) entry which is preliminary data.</text>
</comment>
<reference evidence="2" key="1">
    <citation type="submission" date="2014-04" db="EMBL/GenBank/DDBJ databases">
        <title>Whole-Genome optical mapping and complete genome sequence of Sphingobacterium deserti sp. nov., a new spaces isolated from desert in the west of China.</title>
        <authorList>
            <person name="Teng C."/>
            <person name="Zhou Z."/>
            <person name="Li X."/>
            <person name="Chen M."/>
            <person name="Lin M."/>
            <person name="Wang L."/>
            <person name="Su S."/>
            <person name="Zhang C."/>
            <person name="Zhang W."/>
        </authorList>
    </citation>
    <scope>NUCLEOTIDE SEQUENCE [LARGE SCALE GENOMIC DNA]</scope>
    <source>
        <strain evidence="2">ACCC05744</strain>
    </source>
</reference>
<organism evidence="1 2">
    <name type="scientific">Sphingobacterium deserti</name>
    <dbReference type="NCBI Taxonomy" id="1229276"/>
    <lineage>
        <taxon>Bacteria</taxon>
        <taxon>Pseudomonadati</taxon>
        <taxon>Bacteroidota</taxon>
        <taxon>Sphingobacteriia</taxon>
        <taxon>Sphingobacteriales</taxon>
        <taxon>Sphingobacteriaceae</taxon>
        <taxon>Sphingobacterium</taxon>
    </lineage>
</organism>
<dbReference type="eggNOG" id="COG4297">
    <property type="taxonomic scope" value="Bacteria"/>
</dbReference>
<dbReference type="Proteomes" id="UP000031802">
    <property type="component" value="Unassembled WGS sequence"/>
</dbReference>
<accession>A0A0B8SZK9</accession>
<dbReference type="InterPro" id="IPR047121">
    <property type="entry name" value="YjiB-like"/>
</dbReference>
<dbReference type="InterPro" id="IPR014710">
    <property type="entry name" value="RmlC-like_jellyroll"/>
</dbReference>
<dbReference type="InterPro" id="IPR014500">
    <property type="entry name" value="UCP019307_cupin"/>
</dbReference>
<dbReference type="PATRIC" id="fig|1229276.3.peg.3339"/>
<dbReference type="STRING" id="1229276.DI53_3228"/>
<sequence length="181" mass="20249">MSLLFHENGSVHTHSDPQTYFFEDDGVIPNNTLPLLIYQDAFRQHGEEGASWLEKYFESNNWRNSWRSGVYPFQHYHSNVHEVLGCYQGTALLHMGGDRGEKIAVKAGDILIIPAGVGHKCLEHSADFRVVGAYPNGDNPDLMRGEADERPAADERIAGVHIPHKDPLTGEESGLKTLWTI</sequence>
<keyword evidence="2" id="KW-1185">Reference proteome</keyword>
<dbReference type="AlphaFoldDB" id="A0A0B8SZK9"/>
<dbReference type="SUPFAM" id="SSF51182">
    <property type="entry name" value="RmlC-like cupins"/>
    <property type="match status" value="1"/>
</dbReference>
<dbReference type="Gene3D" id="2.60.120.10">
    <property type="entry name" value="Jelly Rolls"/>
    <property type="match status" value="1"/>
</dbReference>
<dbReference type="InterPro" id="IPR011051">
    <property type="entry name" value="RmlC_Cupin_sf"/>
</dbReference>
<dbReference type="CDD" id="cd02219">
    <property type="entry name" value="cupin_YjlB-like"/>
    <property type="match status" value="1"/>
</dbReference>
<dbReference type="OrthoDB" id="9791759at2"/>
<dbReference type="PANTHER" id="PTHR36448:SF2">
    <property type="entry name" value="CUPIN TYPE-1 DOMAIN-CONTAINING PROTEIN"/>
    <property type="match status" value="1"/>
</dbReference>
<dbReference type="EMBL" id="JJMU01000061">
    <property type="protein sequence ID" value="KGE13011.1"/>
    <property type="molecule type" value="Genomic_DNA"/>
</dbReference>
<gene>
    <name evidence="1" type="ORF">DI53_3228</name>
</gene>
<name>A0A0B8SZK9_9SPHI</name>
<protein>
    <submittedName>
        <fullName evidence="1">Cupin</fullName>
    </submittedName>
</protein>
<evidence type="ECO:0000313" key="2">
    <source>
        <dbReference type="Proteomes" id="UP000031802"/>
    </source>
</evidence>